<proteinExistence type="predicted"/>
<evidence type="ECO:0000313" key="2">
    <source>
        <dbReference type="EMBL" id="MCS5726570.1"/>
    </source>
</evidence>
<dbReference type="EMBL" id="JANLCK010000006">
    <property type="protein sequence ID" value="MCS5726570.1"/>
    <property type="molecule type" value="Genomic_DNA"/>
</dbReference>
<gene>
    <name evidence="2" type="ORF">N1028_11765</name>
</gene>
<feature type="transmembrane region" description="Helical" evidence="1">
    <location>
        <begin position="168"/>
        <end position="191"/>
    </location>
</feature>
<dbReference type="SUPFAM" id="SSF103473">
    <property type="entry name" value="MFS general substrate transporter"/>
    <property type="match status" value="1"/>
</dbReference>
<keyword evidence="3" id="KW-1185">Reference proteome</keyword>
<reference evidence="2" key="1">
    <citation type="submission" date="2022-08" db="EMBL/GenBank/DDBJ databases">
        <authorList>
            <person name="Deng Y."/>
            <person name="Han X.-F."/>
            <person name="Zhang Y.-Q."/>
        </authorList>
    </citation>
    <scope>NUCLEOTIDE SEQUENCE</scope>
    <source>
        <strain evidence="2">CPCC 203407</strain>
    </source>
</reference>
<feature type="transmembrane region" description="Helical" evidence="1">
    <location>
        <begin position="12"/>
        <end position="34"/>
    </location>
</feature>
<keyword evidence="1" id="KW-0472">Membrane</keyword>
<dbReference type="PANTHER" id="PTHR23523">
    <property type="match status" value="1"/>
</dbReference>
<dbReference type="GO" id="GO:0022857">
    <property type="term" value="F:transmembrane transporter activity"/>
    <property type="evidence" value="ECO:0007669"/>
    <property type="project" value="InterPro"/>
</dbReference>
<dbReference type="InterPro" id="IPR052524">
    <property type="entry name" value="MFS_Cyanate_Porter"/>
</dbReference>
<evidence type="ECO:0000256" key="1">
    <source>
        <dbReference type="SAM" id="Phobius"/>
    </source>
</evidence>
<keyword evidence="1" id="KW-1133">Transmembrane helix</keyword>
<feature type="transmembrane region" description="Helical" evidence="1">
    <location>
        <begin position="382"/>
        <end position="405"/>
    </location>
</feature>
<dbReference type="RefSeq" id="WP_259529118.1">
    <property type="nucleotide sequence ID" value="NZ_JANLCK010000006.1"/>
</dbReference>
<feature type="transmembrane region" description="Helical" evidence="1">
    <location>
        <begin position="78"/>
        <end position="97"/>
    </location>
</feature>
<keyword evidence="1" id="KW-0812">Transmembrane</keyword>
<feature type="transmembrane region" description="Helical" evidence="1">
    <location>
        <begin position="291"/>
        <end position="312"/>
    </location>
</feature>
<dbReference type="Pfam" id="PF07690">
    <property type="entry name" value="MFS_1"/>
    <property type="match status" value="1"/>
</dbReference>
<feature type="transmembrane region" description="Helical" evidence="1">
    <location>
        <begin position="259"/>
        <end position="284"/>
    </location>
</feature>
<evidence type="ECO:0000313" key="3">
    <source>
        <dbReference type="Proteomes" id="UP001165587"/>
    </source>
</evidence>
<dbReference type="InterPro" id="IPR036259">
    <property type="entry name" value="MFS_trans_sf"/>
</dbReference>
<protein>
    <submittedName>
        <fullName evidence="2">MFS transporter</fullName>
    </submittedName>
</protein>
<feature type="transmembrane region" description="Helical" evidence="1">
    <location>
        <begin position="46"/>
        <end position="71"/>
    </location>
</feature>
<feature type="transmembrane region" description="Helical" evidence="1">
    <location>
        <begin position="136"/>
        <end position="162"/>
    </location>
</feature>
<comment type="caution">
    <text evidence="2">The sequence shown here is derived from an EMBL/GenBank/DDBJ whole genome shotgun (WGS) entry which is preliminary data.</text>
</comment>
<feature type="transmembrane region" description="Helical" evidence="1">
    <location>
        <begin position="228"/>
        <end position="247"/>
    </location>
</feature>
<dbReference type="AlphaFoldDB" id="A0AA41XHW3"/>
<dbReference type="Gene3D" id="1.20.1250.20">
    <property type="entry name" value="MFS general substrate transporter like domains"/>
    <property type="match status" value="2"/>
</dbReference>
<dbReference type="InterPro" id="IPR011701">
    <property type="entry name" value="MFS"/>
</dbReference>
<feature type="transmembrane region" description="Helical" evidence="1">
    <location>
        <begin position="318"/>
        <end position="341"/>
    </location>
</feature>
<sequence length="425" mass="43539">MDRPNRSGFPWLLVAGIVCIGFILRGPIVAVAPVSGDIGQDLVLSAAQIGLLTSLPVLCFAVMTPFASIFVGKAGANVATTVAILGVGIGSIVRSAGGVEATFVGTIVMGAFITIGNVVIPVIIRRDVPTARVGIVTGAYTSAMNVSSMITTLATVPLAAAFGWRGALAAWIGFVVLAAAAWLVATGRAAFRWGPLKPAIETGAFDTVAIDTRGIPVAAPEPRTWRNLSAVLLALAFAGQAFSYYGLTAWLPSILVDEVGYSASAAGTSSSVFQIAAVVGALGVPLISQRIGIPVTFGVVAALWISFPLGMILAPDAWLAWGFLGGVAQGGGITVVFMLIVQLAMTGTHARRLSAMVQGVGYALGATSPALIGAVHDATGEWTLPVGVVLIATLVFTVAGLAGALRATGPRARRDPRDPRNRHPR</sequence>
<feature type="transmembrane region" description="Helical" evidence="1">
    <location>
        <begin position="353"/>
        <end position="376"/>
    </location>
</feature>
<accession>A0AA41XHW3</accession>
<dbReference type="Proteomes" id="UP001165587">
    <property type="component" value="Unassembled WGS sequence"/>
</dbReference>
<feature type="transmembrane region" description="Helical" evidence="1">
    <location>
        <begin position="103"/>
        <end position="124"/>
    </location>
</feature>
<organism evidence="2 3">
    <name type="scientific">Herbiconiux oxytropis</name>
    <dbReference type="NCBI Taxonomy" id="2970915"/>
    <lineage>
        <taxon>Bacteria</taxon>
        <taxon>Bacillati</taxon>
        <taxon>Actinomycetota</taxon>
        <taxon>Actinomycetes</taxon>
        <taxon>Micrococcales</taxon>
        <taxon>Microbacteriaceae</taxon>
        <taxon>Herbiconiux</taxon>
    </lineage>
</organism>
<dbReference type="PANTHER" id="PTHR23523:SF2">
    <property type="entry name" value="2-NITROIMIDAZOLE TRANSPORTER"/>
    <property type="match status" value="1"/>
</dbReference>
<name>A0AA41XHW3_9MICO</name>